<keyword evidence="2" id="KW-1185">Reference proteome</keyword>
<protein>
    <recommendedName>
        <fullName evidence="3">Ycf2</fullName>
    </recommendedName>
</protein>
<accession>A0A7J9N5B5</accession>
<dbReference type="OrthoDB" id="981285at2759"/>
<dbReference type="EMBL" id="JABFAF010271567">
    <property type="protein sequence ID" value="MBA0878420.1"/>
    <property type="molecule type" value="Genomic_DNA"/>
</dbReference>
<feature type="non-terminal residue" evidence="1">
    <location>
        <position position="1"/>
    </location>
</feature>
<sequence>NLRNFLLHDTWLYIDKQEEERNYLALHIDILIEITLLCQKKDSYTNSVYFKNTFGTILTISQRLSFSEFPFTNPIFY</sequence>
<proteinExistence type="predicted"/>
<gene>
    <name evidence="1" type="ORF">Goshw_025243</name>
</gene>
<evidence type="ECO:0008006" key="3">
    <source>
        <dbReference type="Google" id="ProtNLM"/>
    </source>
</evidence>
<evidence type="ECO:0000313" key="2">
    <source>
        <dbReference type="Proteomes" id="UP000593576"/>
    </source>
</evidence>
<name>A0A7J9N5B5_GOSSC</name>
<organism evidence="1 2">
    <name type="scientific">Gossypium schwendimanii</name>
    <name type="common">Cotton</name>
    <dbReference type="NCBI Taxonomy" id="34291"/>
    <lineage>
        <taxon>Eukaryota</taxon>
        <taxon>Viridiplantae</taxon>
        <taxon>Streptophyta</taxon>
        <taxon>Embryophyta</taxon>
        <taxon>Tracheophyta</taxon>
        <taxon>Spermatophyta</taxon>
        <taxon>Magnoliopsida</taxon>
        <taxon>eudicotyledons</taxon>
        <taxon>Gunneridae</taxon>
        <taxon>Pentapetalae</taxon>
        <taxon>rosids</taxon>
        <taxon>malvids</taxon>
        <taxon>Malvales</taxon>
        <taxon>Malvaceae</taxon>
        <taxon>Malvoideae</taxon>
        <taxon>Gossypium</taxon>
    </lineage>
</organism>
<comment type="caution">
    <text evidence="1">The sequence shown here is derived from an EMBL/GenBank/DDBJ whole genome shotgun (WGS) entry which is preliminary data.</text>
</comment>
<dbReference type="AlphaFoldDB" id="A0A7J9N5B5"/>
<reference evidence="1 2" key="1">
    <citation type="journal article" date="2019" name="Genome Biol. Evol.">
        <title>Insights into the evolution of the New World diploid cottons (Gossypium, subgenus Houzingenia) based on genome sequencing.</title>
        <authorList>
            <person name="Grover C.E."/>
            <person name="Arick M.A. 2nd"/>
            <person name="Thrash A."/>
            <person name="Conover J.L."/>
            <person name="Sanders W.S."/>
            <person name="Peterson D.G."/>
            <person name="Frelichowski J.E."/>
            <person name="Scheffler J.A."/>
            <person name="Scheffler B.E."/>
            <person name="Wendel J.F."/>
        </authorList>
    </citation>
    <scope>NUCLEOTIDE SEQUENCE [LARGE SCALE GENOMIC DNA]</scope>
    <source>
        <strain evidence="1">1</strain>
        <tissue evidence="1">Leaf</tissue>
    </source>
</reference>
<evidence type="ECO:0000313" key="1">
    <source>
        <dbReference type="EMBL" id="MBA0878420.1"/>
    </source>
</evidence>
<dbReference type="Proteomes" id="UP000593576">
    <property type="component" value="Unassembled WGS sequence"/>
</dbReference>